<sequence>MRYLYTLGLLVIVVLWSSCRNDFDTLPSTGNLEFSKDTVYLDTIFSNIGSSTYTLKVYNRSDEDISIPTVRLNQGENSSYRLNVNGRAGKTFNNVEILANDSIFVFIENTFDINNQPGNLEFLYTDALEFDSGNNQQDVTLVTLVKDAVFLYPQRFEDGTIETLLLGIDEEDNEIRIEGFFLDEQHLNFTNEKPYVIYGYAAIPATKTLTIDAGARIHFHENSGIIAYNQATIKANGSPSTDPELLENEIIFQSDRLEPAFEDIPGQWGTLWLTAGSTAHEFSNTTIKNATVGILMDSNDGTSNPTLSLKNTQIYNSANVGLLATTAHVDGENVVITNSGQTSLYCSLGGTYNFRHSTFANYWNRGFRNFPAVIIDNSLQVSETEVLIADLNEASFSNCIIYGSEPREFFLNKVEGAAFNFNFKNSLLRFEDPQGQFADNPLFDFSDTQLYSNAVFNEDPVFFNPLTNELFISNDSGANGIGDPATTQLVPFDLLGTPRGNPSDAGAYESIIFPED</sequence>
<evidence type="ECO:0000313" key="1">
    <source>
        <dbReference type="EMBL" id="GGD83745.1"/>
    </source>
</evidence>
<dbReference type="SUPFAM" id="SSF51126">
    <property type="entry name" value="Pectin lyase-like"/>
    <property type="match status" value="1"/>
</dbReference>
<dbReference type="AlphaFoldDB" id="A0A8J2V8F1"/>
<accession>A0A8J2V8F1</accession>
<evidence type="ECO:0000313" key="2">
    <source>
        <dbReference type="Proteomes" id="UP000652231"/>
    </source>
</evidence>
<proteinExistence type="predicted"/>
<name>A0A8J2V8F1_9FLAO</name>
<protein>
    <submittedName>
        <fullName evidence="1">Uncharacterized protein</fullName>
    </submittedName>
</protein>
<dbReference type="Proteomes" id="UP000652231">
    <property type="component" value="Unassembled WGS sequence"/>
</dbReference>
<dbReference type="InterPro" id="IPR011050">
    <property type="entry name" value="Pectin_lyase_fold/virulence"/>
</dbReference>
<dbReference type="EMBL" id="BMGK01000002">
    <property type="protein sequence ID" value="GGD83745.1"/>
    <property type="molecule type" value="Genomic_DNA"/>
</dbReference>
<comment type="caution">
    <text evidence="1">The sequence shown here is derived from an EMBL/GenBank/DDBJ whole genome shotgun (WGS) entry which is preliminary data.</text>
</comment>
<gene>
    <name evidence="1" type="ORF">GCM10011312_04760</name>
</gene>
<reference evidence="1" key="2">
    <citation type="submission" date="2020-09" db="EMBL/GenBank/DDBJ databases">
        <authorList>
            <person name="Sun Q."/>
            <person name="Zhou Y."/>
        </authorList>
    </citation>
    <scope>NUCLEOTIDE SEQUENCE</scope>
    <source>
        <strain evidence="1">CGMCC 1.12924</strain>
    </source>
</reference>
<organism evidence="1 2">
    <name type="scientific">Planktosalinus lacus</name>
    <dbReference type="NCBI Taxonomy" id="1526573"/>
    <lineage>
        <taxon>Bacteria</taxon>
        <taxon>Pseudomonadati</taxon>
        <taxon>Bacteroidota</taxon>
        <taxon>Flavobacteriia</taxon>
        <taxon>Flavobacteriales</taxon>
        <taxon>Flavobacteriaceae</taxon>
        <taxon>Planktosalinus</taxon>
    </lineage>
</organism>
<keyword evidence="2" id="KW-1185">Reference proteome</keyword>
<dbReference type="PROSITE" id="PS51257">
    <property type="entry name" value="PROKAR_LIPOPROTEIN"/>
    <property type="match status" value="1"/>
</dbReference>
<reference evidence="1" key="1">
    <citation type="journal article" date="2014" name="Int. J. Syst. Evol. Microbiol.">
        <title>Complete genome sequence of Corynebacterium casei LMG S-19264T (=DSM 44701T), isolated from a smear-ripened cheese.</title>
        <authorList>
            <consortium name="US DOE Joint Genome Institute (JGI-PGF)"/>
            <person name="Walter F."/>
            <person name="Albersmeier A."/>
            <person name="Kalinowski J."/>
            <person name="Ruckert C."/>
        </authorList>
    </citation>
    <scope>NUCLEOTIDE SEQUENCE</scope>
    <source>
        <strain evidence="1">CGMCC 1.12924</strain>
    </source>
</reference>
<dbReference type="RefSeq" id="WP_188439120.1">
    <property type="nucleotide sequence ID" value="NZ_BMGK01000002.1"/>
</dbReference>